<proteinExistence type="predicted"/>
<organism evidence="10 11">
    <name type="scientific">Paenibacillus solisilvae</name>
    <dbReference type="NCBI Taxonomy" id="2486751"/>
    <lineage>
        <taxon>Bacteria</taxon>
        <taxon>Bacillati</taxon>
        <taxon>Bacillota</taxon>
        <taxon>Bacilli</taxon>
        <taxon>Bacillales</taxon>
        <taxon>Paenibacillaceae</taxon>
        <taxon>Paenibacillus</taxon>
    </lineage>
</organism>
<dbReference type="EMBL" id="JBHSOW010000126">
    <property type="protein sequence ID" value="MFC5653441.1"/>
    <property type="molecule type" value="Genomic_DNA"/>
</dbReference>
<feature type="domain" description="GLAA-B beta-barrel" evidence="9">
    <location>
        <begin position="335"/>
        <end position="402"/>
    </location>
</feature>
<reference evidence="11" key="1">
    <citation type="journal article" date="2019" name="Int. J. Syst. Evol. Microbiol.">
        <title>The Global Catalogue of Microorganisms (GCM) 10K type strain sequencing project: providing services to taxonomists for standard genome sequencing and annotation.</title>
        <authorList>
            <consortium name="The Broad Institute Genomics Platform"/>
            <consortium name="The Broad Institute Genome Sequencing Center for Infectious Disease"/>
            <person name="Wu L."/>
            <person name="Ma J."/>
        </authorList>
    </citation>
    <scope>NUCLEOTIDE SEQUENCE [LARGE SCALE GENOMIC DNA]</scope>
    <source>
        <strain evidence="11">CGMCC 1.3240</strain>
    </source>
</reference>
<comment type="catalytic activity">
    <reaction evidence="1">
        <text>Hydrolysis of terminal, non-reducing alpha-D-galactose residues in alpha-D-galactosides, including galactose oligosaccharides, galactomannans and galactolipids.</text>
        <dbReference type="EC" id="3.2.1.22"/>
    </reaction>
</comment>
<protein>
    <submittedName>
        <fullName evidence="10">Right-handed parallel beta-helix repeat-containing protein</fullName>
    </submittedName>
</protein>
<comment type="caution">
    <text evidence="10">The sequence shown here is derived from an EMBL/GenBank/DDBJ whole genome shotgun (WGS) entry which is preliminary data.</text>
</comment>
<sequence length="567" mass="63700">MQENKGSFPVQTVIRLADYGAVPDTGEDTQLAMRRAIEAAAALARPALIECAAGRYDFYTDEAVRAPYYITNTASETENPDITRTIGLLFRGLCNVTLDGKGALFVFHGKQTMFVIDACEQIEIRNLHVDYHCPTVVEMTVVESGSHHLDVRVHPDSHYEIENGRLFWIGDGWRFHEGPMQQFERESGTTWRIDNLIEQATFAEEKEPGLLRLNFVKAPVLPVGAVLQARDGIRDQVGVLMVESRDVRWHHVGMHFMHGLGMVGQFSENLTLENVELAPRLETGRTVAAFADFVHLSGCRGTIRVADCRFAGAHDDAINVHGTYLRIVGQPEDNRIRVRFMHPQTYGIKAFHPGDAVDFVRGATLEHYADNVVKSVRIISQREIELSLQQAVPSDIRQGDAVENVTWTPEVEIVRNRFTGIPTRGILVSTCRRVLIEDNEFDRMAMSAILVADEAWEWYESGRVADLSIRGNRFIACGSTELAVILIKPEAPELGDQVQIHRHIRIERNEFMLNEAAALDARHTDELVFIDNSIACTQKAPTEENTIRLTSCTGIELSGNRYRQGNR</sequence>
<dbReference type="Pfam" id="PF23763">
    <property type="entry name" value="Beta-barrel_GLAA-B_I"/>
    <property type="match status" value="1"/>
</dbReference>
<evidence type="ECO:0000256" key="2">
    <source>
        <dbReference type="ARBA" id="ARBA00001271"/>
    </source>
</evidence>
<evidence type="ECO:0000256" key="3">
    <source>
        <dbReference type="ARBA" id="ARBA00022729"/>
    </source>
</evidence>
<evidence type="ECO:0000256" key="4">
    <source>
        <dbReference type="ARBA" id="ARBA00022737"/>
    </source>
</evidence>
<keyword evidence="11" id="KW-1185">Reference proteome</keyword>
<dbReference type="RefSeq" id="WP_379192097.1">
    <property type="nucleotide sequence ID" value="NZ_JBHSOW010000126.1"/>
</dbReference>
<evidence type="ECO:0000256" key="5">
    <source>
        <dbReference type="ARBA" id="ARBA00022801"/>
    </source>
</evidence>
<evidence type="ECO:0000259" key="9">
    <source>
        <dbReference type="Pfam" id="PF23764"/>
    </source>
</evidence>
<dbReference type="InterPro" id="IPR011050">
    <property type="entry name" value="Pectin_lyase_fold/virulence"/>
</dbReference>
<evidence type="ECO:0000256" key="1">
    <source>
        <dbReference type="ARBA" id="ARBA00001255"/>
    </source>
</evidence>
<dbReference type="Proteomes" id="UP001596047">
    <property type="component" value="Unassembled WGS sequence"/>
</dbReference>
<evidence type="ECO:0000313" key="11">
    <source>
        <dbReference type="Proteomes" id="UP001596047"/>
    </source>
</evidence>
<dbReference type="InterPro" id="IPR057275">
    <property type="entry name" value="Beta-barrel_GLAA-B_I"/>
</dbReference>
<evidence type="ECO:0000313" key="10">
    <source>
        <dbReference type="EMBL" id="MFC5653441.1"/>
    </source>
</evidence>
<keyword evidence="5" id="KW-0378">Hydrolase</keyword>
<dbReference type="SUPFAM" id="SSF51126">
    <property type="entry name" value="Pectin lyase-like"/>
    <property type="match status" value="1"/>
</dbReference>
<evidence type="ECO:0000259" key="8">
    <source>
        <dbReference type="Pfam" id="PF23763"/>
    </source>
</evidence>
<feature type="domain" description="GLAA-B beta-barrel" evidence="8">
    <location>
        <begin position="138"/>
        <end position="227"/>
    </location>
</feature>
<evidence type="ECO:0000259" key="7">
    <source>
        <dbReference type="Pfam" id="PF13229"/>
    </source>
</evidence>
<dbReference type="InterPro" id="IPR056441">
    <property type="entry name" value="Beta-barrel_GLAA-B_II"/>
</dbReference>
<feature type="domain" description="Right handed beta helix" evidence="7">
    <location>
        <begin position="411"/>
        <end position="562"/>
    </location>
</feature>
<dbReference type="Pfam" id="PF23764">
    <property type="entry name" value="Beta-barrel_GLAA-B_II"/>
    <property type="match status" value="1"/>
</dbReference>
<dbReference type="Pfam" id="PF13229">
    <property type="entry name" value="Beta_helix"/>
    <property type="match status" value="1"/>
</dbReference>
<name>A0ABW0W9R2_9BACL</name>
<dbReference type="InterPro" id="IPR012334">
    <property type="entry name" value="Pectin_lyas_fold"/>
</dbReference>
<keyword evidence="4" id="KW-0677">Repeat</keyword>
<accession>A0ABW0W9R2</accession>
<comment type="catalytic activity">
    <reaction evidence="2">
        <text>Hydrolysis of terminal, non-reducing branched (1-&gt;3)-alpha-D-galactosidic residues, producing free D-galactose.</text>
        <dbReference type="EC" id="3.2.1.n1"/>
    </reaction>
</comment>
<evidence type="ECO:0000256" key="6">
    <source>
        <dbReference type="ARBA" id="ARBA00023295"/>
    </source>
</evidence>
<gene>
    <name evidence="10" type="ORF">ACFPYJ_30855</name>
</gene>
<keyword evidence="6" id="KW-0326">Glycosidase</keyword>
<dbReference type="InterPro" id="IPR039448">
    <property type="entry name" value="Beta_helix"/>
</dbReference>
<dbReference type="Gene3D" id="2.160.20.10">
    <property type="entry name" value="Single-stranded right-handed beta-helix, Pectin lyase-like"/>
    <property type="match status" value="1"/>
</dbReference>
<keyword evidence="3" id="KW-0732">Signal</keyword>